<evidence type="ECO:0000256" key="1">
    <source>
        <dbReference type="ARBA" id="ARBA00009063"/>
    </source>
</evidence>
<dbReference type="GO" id="GO:0005484">
    <property type="term" value="F:SNAP receptor activity"/>
    <property type="evidence" value="ECO:0007669"/>
    <property type="project" value="TreeGrafter"/>
</dbReference>
<evidence type="ECO:0000256" key="3">
    <source>
        <dbReference type="SAM" id="Phobius"/>
    </source>
</evidence>
<dbReference type="GO" id="GO:0012505">
    <property type="term" value="C:endomembrane system"/>
    <property type="evidence" value="ECO:0007669"/>
    <property type="project" value="TreeGrafter"/>
</dbReference>
<dbReference type="PANTHER" id="PTHR19957:SF380">
    <property type="entry name" value="SYNTAXIN FAMILY PROTEIN"/>
    <property type="match status" value="1"/>
</dbReference>
<keyword evidence="2" id="KW-0175">Coiled coil</keyword>
<dbReference type="Pfam" id="PF00804">
    <property type="entry name" value="Syntaxin"/>
    <property type="match status" value="1"/>
</dbReference>
<dbReference type="InterPro" id="IPR010989">
    <property type="entry name" value="SNARE"/>
</dbReference>
<dbReference type="Pfam" id="PF05739">
    <property type="entry name" value="SNARE"/>
    <property type="match status" value="1"/>
</dbReference>
<dbReference type="InterPro" id="IPR000727">
    <property type="entry name" value="T_SNARE_dom"/>
</dbReference>
<dbReference type="GO" id="GO:0006906">
    <property type="term" value="P:vesicle fusion"/>
    <property type="evidence" value="ECO:0007669"/>
    <property type="project" value="TreeGrafter"/>
</dbReference>
<organism evidence="5 6">
    <name type="scientific">Exophiala bonariae</name>
    <dbReference type="NCBI Taxonomy" id="1690606"/>
    <lineage>
        <taxon>Eukaryota</taxon>
        <taxon>Fungi</taxon>
        <taxon>Dikarya</taxon>
        <taxon>Ascomycota</taxon>
        <taxon>Pezizomycotina</taxon>
        <taxon>Eurotiomycetes</taxon>
        <taxon>Chaetothyriomycetidae</taxon>
        <taxon>Chaetothyriales</taxon>
        <taxon>Herpotrichiellaceae</taxon>
        <taxon>Exophiala</taxon>
    </lineage>
</organism>
<gene>
    <name evidence="5" type="ORF">LTR84_001277</name>
</gene>
<dbReference type="Proteomes" id="UP001358417">
    <property type="component" value="Unassembled WGS sequence"/>
</dbReference>
<dbReference type="PANTHER" id="PTHR19957">
    <property type="entry name" value="SYNTAXIN"/>
    <property type="match status" value="1"/>
</dbReference>
<dbReference type="InterPro" id="IPR006011">
    <property type="entry name" value="Syntaxin_N"/>
</dbReference>
<feature type="domain" description="T-SNARE coiled-coil homology" evidence="4">
    <location>
        <begin position="188"/>
        <end position="250"/>
    </location>
</feature>
<name>A0AAV9NT26_9EURO</name>
<sequence>MQPPVSGHDARYFADEEQRGEYEIRSVIEADLNYILNDCRAVDQAIDEIEVKLEHLRDLQSQYLAEININKQSLLRIDVDQTRNGVFTTYQGLISRVKNIKSQPESGNLRTAPQVGKVNRRLKSTFQKYQQVERIFRQESEKQIARQYLIVRPDASDSDVREAIENNVKIFSSALMQSDRRGEVNIVAEEVSRRHDGIRKIEEQIQELVQLFQDLETLVAEQEHAVTQIEQREDEIVRNIAEGNTELAGAVEKARATRRKKWWCLGVGVTIIIIVVVVIVVVLLVIKPGDRAKASTTS</sequence>
<keyword evidence="6" id="KW-1185">Reference proteome</keyword>
<dbReference type="GO" id="GO:0000149">
    <property type="term" value="F:SNARE binding"/>
    <property type="evidence" value="ECO:0007669"/>
    <property type="project" value="TreeGrafter"/>
</dbReference>
<evidence type="ECO:0000313" key="5">
    <source>
        <dbReference type="EMBL" id="KAK5065439.1"/>
    </source>
</evidence>
<dbReference type="AlphaFoldDB" id="A0AAV9NT26"/>
<reference evidence="5 6" key="1">
    <citation type="submission" date="2023-08" db="EMBL/GenBank/DDBJ databases">
        <title>Black Yeasts Isolated from many extreme environments.</title>
        <authorList>
            <person name="Coleine C."/>
            <person name="Stajich J.E."/>
            <person name="Selbmann L."/>
        </authorList>
    </citation>
    <scope>NUCLEOTIDE SEQUENCE [LARGE SCALE GENOMIC DNA]</scope>
    <source>
        <strain evidence="5 6">CCFEE 5792</strain>
    </source>
</reference>
<accession>A0AAV9NT26</accession>
<dbReference type="GO" id="GO:0006887">
    <property type="term" value="P:exocytosis"/>
    <property type="evidence" value="ECO:0007669"/>
    <property type="project" value="TreeGrafter"/>
</dbReference>
<dbReference type="GO" id="GO:0048278">
    <property type="term" value="P:vesicle docking"/>
    <property type="evidence" value="ECO:0007669"/>
    <property type="project" value="TreeGrafter"/>
</dbReference>
<keyword evidence="3" id="KW-0472">Membrane</keyword>
<keyword evidence="3" id="KW-1133">Transmembrane helix</keyword>
<dbReference type="RefSeq" id="XP_064712763.1">
    <property type="nucleotide sequence ID" value="XM_064844903.1"/>
</dbReference>
<feature type="transmembrane region" description="Helical" evidence="3">
    <location>
        <begin position="262"/>
        <end position="286"/>
    </location>
</feature>
<evidence type="ECO:0000259" key="4">
    <source>
        <dbReference type="PROSITE" id="PS50192"/>
    </source>
</evidence>
<dbReference type="SUPFAM" id="SSF47661">
    <property type="entry name" value="t-snare proteins"/>
    <property type="match status" value="1"/>
</dbReference>
<dbReference type="GO" id="GO:0006886">
    <property type="term" value="P:intracellular protein transport"/>
    <property type="evidence" value="ECO:0007669"/>
    <property type="project" value="TreeGrafter"/>
</dbReference>
<keyword evidence="3" id="KW-0812">Transmembrane</keyword>
<evidence type="ECO:0000313" key="6">
    <source>
        <dbReference type="Proteomes" id="UP001358417"/>
    </source>
</evidence>
<comment type="similarity">
    <text evidence="1">Belongs to the syntaxin family.</text>
</comment>
<protein>
    <recommendedName>
        <fullName evidence="4">t-SNARE coiled-coil homology domain-containing protein</fullName>
    </recommendedName>
</protein>
<comment type="caution">
    <text evidence="5">The sequence shown here is derived from an EMBL/GenBank/DDBJ whole genome shotgun (WGS) entry which is preliminary data.</text>
</comment>
<dbReference type="EMBL" id="JAVRRD010000001">
    <property type="protein sequence ID" value="KAK5065439.1"/>
    <property type="molecule type" value="Genomic_DNA"/>
</dbReference>
<proteinExistence type="inferred from homology"/>
<dbReference type="Gene3D" id="1.20.58.70">
    <property type="match status" value="1"/>
</dbReference>
<evidence type="ECO:0000256" key="2">
    <source>
        <dbReference type="SAM" id="Coils"/>
    </source>
</evidence>
<feature type="coiled-coil region" evidence="2">
    <location>
        <begin position="198"/>
        <end position="232"/>
    </location>
</feature>
<dbReference type="InterPro" id="IPR045242">
    <property type="entry name" value="Syntaxin"/>
</dbReference>
<dbReference type="GO" id="GO:0031201">
    <property type="term" value="C:SNARE complex"/>
    <property type="evidence" value="ECO:0007669"/>
    <property type="project" value="TreeGrafter"/>
</dbReference>
<dbReference type="GeneID" id="89969499"/>
<dbReference type="GO" id="GO:0005886">
    <property type="term" value="C:plasma membrane"/>
    <property type="evidence" value="ECO:0007669"/>
    <property type="project" value="TreeGrafter"/>
</dbReference>
<dbReference type="PROSITE" id="PS50192">
    <property type="entry name" value="T_SNARE"/>
    <property type="match status" value="1"/>
</dbReference>